<dbReference type="InterPro" id="IPR010310">
    <property type="entry name" value="T7SS_ESAT-6-like"/>
</dbReference>
<protein>
    <recommendedName>
        <fullName evidence="1">ESAT-6-like protein</fullName>
    </recommendedName>
</protein>
<dbReference type="Gene3D" id="1.10.287.1060">
    <property type="entry name" value="ESAT-6-like"/>
    <property type="match status" value="1"/>
</dbReference>
<evidence type="ECO:0000256" key="1">
    <source>
        <dbReference type="RuleBase" id="RU362001"/>
    </source>
</evidence>
<reference evidence="2 3" key="1">
    <citation type="submission" date="2016-06" db="EMBL/GenBank/DDBJ databases">
        <authorList>
            <person name="Kjaerup R.B."/>
            <person name="Dalgaard T.S."/>
            <person name="Juul-Madsen H.R."/>
        </authorList>
    </citation>
    <scope>NUCLEOTIDE SEQUENCE [LARGE SCALE GENOMIC DNA]</scope>
    <source>
        <strain evidence="2 3">1199456.5</strain>
    </source>
</reference>
<dbReference type="NCBIfam" id="TIGR03930">
    <property type="entry name" value="WXG100_ESAT6"/>
    <property type="match status" value="1"/>
</dbReference>
<organism evidence="2 3">
    <name type="scientific">Mycolicibacterium mucogenicum</name>
    <name type="common">Mycobacterium mucogenicum</name>
    <dbReference type="NCBI Taxonomy" id="56689"/>
    <lineage>
        <taxon>Bacteria</taxon>
        <taxon>Bacillati</taxon>
        <taxon>Actinomycetota</taxon>
        <taxon>Actinomycetes</taxon>
        <taxon>Mycobacteriales</taxon>
        <taxon>Mycobacteriaceae</taxon>
        <taxon>Mycolicibacterium</taxon>
    </lineage>
</organism>
<name>A0A1A0MHC1_MYCMU</name>
<evidence type="ECO:0000313" key="2">
    <source>
        <dbReference type="EMBL" id="OBA84827.1"/>
    </source>
</evidence>
<dbReference type="Pfam" id="PF06013">
    <property type="entry name" value="WXG100"/>
    <property type="match status" value="1"/>
</dbReference>
<accession>A0A1A0MHC1</accession>
<dbReference type="AlphaFoldDB" id="A0A1A0MHC1"/>
<dbReference type="RefSeq" id="WP_064859830.1">
    <property type="nucleotide sequence ID" value="NZ_JAPMJT010000001.1"/>
</dbReference>
<comment type="similarity">
    <text evidence="1">Belongs to the WXG100 family.</text>
</comment>
<dbReference type="EMBL" id="LZSF01000193">
    <property type="protein sequence ID" value="OBA84827.1"/>
    <property type="molecule type" value="Genomic_DNA"/>
</dbReference>
<sequence>MTAPESGALTTDFDLMTGIAGKVEVRNEEIRAMLGNFIGQMTAIPPTVWGGAAATRFQDVVSRWNGESMKLHASLQRIAETIRANAAVLSQAADDHAQRIGATGHAI</sequence>
<dbReference type="SUPFAM" id="SSF140453">
    <property type="entry name" value="EsxAB dimer-like"/>
    <property type="match status" value="1"/>
</dbReference>
<gene>
    <name evidence="2" type="ORF">A5642_25495</name>
</gene>
<proteinExistence type="inferred from homology"/>
<dbReference type="Proteomes" id="UP000093962">
    <property type="component" value="Unassembled WGS sequence"/>
</dbReference>
<comment type="caution">
    <text evidence="2">The sequence shown here is derived from an EMBL/GenBank/DDBJ whole genome shotgun (WGS) entry which is preliminary data.</text>
</comment>
<dbReference type="InterPro" id="IPR036689">
    <property type="entry name" value="ESAT-6-like_sf"/>
</dbReference>
<evidence type="ECO:0000313" key="3">
    <source>
        <dbReference type="Proteomes" id="UP000093962"/>
    </source>
</evidence>